<protein>
    <submittedName>
        <fullName evidence="2">Uncharacterized protein DUF1360</fullName>
    </submittedName>
</protein>
<evidence type="ECO:0000313" key="2">
    <source>
        <dbReference type="EMBL" id="RCW73117.1"/>
    </source>
</evidence>
<dbReference type="RefSeq" id="WP_114352222.1">
    <property type="nucleotide sequence ID" value="NZ_QPJJ01000004.1"/>
</dbReference>
<keyword evidence="1" id="KW-1133">Transmembrane helix</keyword>
<keyword evidence="1" id="KW-0472">Membrane</keyword>
<dbReference type="OrthoDB" id="4722315at2"/>
<dbReference type="Proteomes" id="UP000252585">
    <property type="component" value="Unassembled WGS sequence"/>
</dbReference>
<dbReference type="Pfam" id="PF07098">
    <property type="entry name" value="DUF1360"/>
    <property type="match status" value="1"/>
</dbReference>
<feature type="transmembrane region" description="Helical" evidence="1">
    <location>
        <begin position="89"/>
        <end position="113"/>
    </location>
</feature>
<comment type="caution">
    <text evidence="2">The sequence shown here is derived from an EMBL/GenBank/DDBJ whole genome shotgun (WGS) entry which is preliminary data.</text>
</comment>
<dbReference type="AlphaFoldDB" id="A0A368Y2R6"/>
<reference evidence="2 3" key="1">
    <citation type="submission" date="2018-07" db="EMBL/GenBank/DDBJ databases">
        <title>Genomic Encyclopedia of Type Strains, Phase IV (KMG-IV): sequencing the most valuable type-strain genomes for metagenomic binning, comparative biology and taxonomic classification.</title>
        <authorList>
            <person name="Goeker M."/>
        </authorList>
    </citation>
    <scope>NUCLEOTIDE SEQUENCE [LARGE SCALE GENOMIC DNA]</scope>
    <source>
        <strain evidence="2 3">DSM 27696</strain>
    </source>
</reference>
<keyword evidence="3" id="KW-1185">Reference proteome</keyword>
<keyword evidence="1" id="KW-0812">Transmembrane</keyword>
<dbReference type="EMBL" id="QPJJ01000004">
    <property type="protein sequence ID" value="RCW73117.1"/>
    <property type="molecule type" value="Genomic_DNA"/>
</dbReference>
<proteinExistence type="predicted"/>
<name>A0A368Y2R6_9BACI</name>
<gene>
    <name evidence="2" type="ORF">DFR57_104115</name>
</gene>
<feature type="transmembrane region" description="Helical" evidence="1">
    <location>
        <begin position="57"/>
        <end position="82"/>
    </location>
</feature>
<accession>A0A368Y2R6</accession>
<evidence type="ECO:0000313" key="3">
    <source>
        <dbReference type="Proteomes" id="UP000252585"/>
    </source>
</evidence>
<organism evidence="2 3">
    <name type="scientific">Saliterribacillus persicus</name>
    <dbReference type="NCBI Taxonomy" id="930114"/>
    <lineage>
        <taxon>Bacteria</taxon>
        <taxon>Bacillati</taxon>
        <taxon>Bacillota</taxon>
        <taxon>Bacilli</taxon>
        <taxon>Bacillales</taxon>
        <taxon>Bacillaceae</taxon>
        <taxon>Saliterribacillus</taxon>
    </lineage>
</organism>
<sequence>MTFFYFLMLALATFRLTRLIQHDKITAFIRAPFILREDQIQEDGTVEEVIYYKRDGIGYFIAELLICHWCLGIWISAFLFFGFTYFSGLFLPLIFILAIAAVASIVELSIQFFN</sequence>
<evidence type="ECO:0000256" key="1">
    <source>
        <dbReference type="SAM" id="Phobius"/>
    </source>
</evidence>
<dbReference type="InterPro" id="IPR010773">
    <property type="entry name" value="Mycophage_PG1_Gp7"/>
</dbReference>